<dbReference type="Proteomes" id="UP000238701">
    <property type="component" value="Unassembled WGS sequence"/>
</dbReference>
<organism evidence="1 2">
    <name type="scientific">Candidatus Sulfotelmatobacter kueseliae</name>
    <dbReference type="NCBI Taxonomy" id="2042962"/>
    <lineage>
        <taxon>Bacteria</taxon>
        <taxon>Pseudomonadati</taxon>
        <taxon>Acidobacteriota</taxon>
        <taxon>Terriglobia</taxon>
        <taxon>Terriglobales</taxon>
        <taxon>Candidatus Korobacteraceae</taxon>
        <taxon>Candidatus Sulfotelmatobacter</taxon>
    </lineage>
</organism>
<reference evidence="2" key="1">
    <citation type="submission" date="2018-02" db="EMBL/GenBank/DDBJ databases">
        <authorList>
            <person name="Hausmann B."/>
        </authorList>
    </citation>
    <scope>NUCLEOTIDE SEQUENCE [LARGE SCALE GENOMIC DNA]</scope>
    <source>
        <strain evidence="2">Peat soil MAG SbA1</strain>
    </source>
</reference>
<protein>
    <submittedName>
        <fullName evidence="1">Uncharacterized protein</fullName>
    </submittedName>
</protein>
<accession>A0A2U3KU94</accession>
<dbReference type="AlphaFoldDB" id="A0A2U3KU94"/>
<evidence type="ECO:0000313" key="1">
    <source>
        <dbReference type="EMBL" id="SPF43137.1"/>
    </source>
</evidence>
<sequence>MGGDSSRQPSAVGGQFLAPNLILEIRFRRCSLMIPANSTALFIQLGYELGHPRLCCLVLTSES</sequence>
<name>A0A2U3KU94_9BACT</name>
<proteinExistence type="predicted"/>
<dbReference type="EMBL" id="OMOD01000142">
    <property type="protein sequence ID" value="SPF43137.1"/>
    <property type="molecule type" value="Genomic_DNA"/>
</dbReference>
<gene>
    <name evidence="1" type="ORF">SBA1_480007</name>
</gene>
<evidence type="ECO:0000313" key="2">
    <source>
        <dbReference type="Proteomes" id="UP000238701"/>
    </source>
</evidence>